<dbReference type="SUPFAM" id="SSF52980">
    <property type="entry name" value="Restriction endonuclease-like"/>
    <property type="match status" value="1"/>
</dbReference>
<dbReference type="Proteomes" id="UP000585721">
    <property type="component" value="Unassembled WGS sequence"/>
</dbReference>
<feature type="domain" description="UvrD-like helicase C-terminal" evidence="18">
    <location>
        <begin position="457"/>
        <end position="741"/>
    </location>
</feature>
<comment type="cofactor">
    <cofactor evidence="15">
        <name>Mg(2+)</name>
        <dbReference type="ChEBI" id="CHEBI:18420"/>
    </cofactor>
    <text evidence="15">Binds 1 Mg(2+) ion per subunit.</text>
</comment>
<evidence type="ECO:0000256" key="15">
    <source>
        <dbReference type="HAMAP-Rule" id="MF_01485"/>
    </source>
</evidence>
<dbReference type="Pfam" id="PF00580">
    <property type="entry name" value="UvrD-helicase"/>
    <property type="match status" value="1"/>
</dbReference>
<evidence type="ECO:0000256" key="11">
    <source>
        <dbReference type="ARBA" id="ARBA00023204"/>
    </source>
</evidence>
<evidence type="ECO:0000256" key="5">
    <source>
        <dbReference type="ARBA" id="ARBA00022801"/>
    </source>
</evidence>
<dbReference type="RefSeq" id="WP_188027661.1">
    <property type="nucleotide sequence ID" value="NZ_JACHGR010000011.1"/>
</dbReference>
<dbReference type="GO" id="GO:0005524">
    <property type="term" value="F:ATP binding"/>
    <property type="evidence" value="ECO:0007669"/>
    <property type="project" value="UniProtKB-UniRule"/>
</dbReference>
<name>A0A841GCR7_9GAMM</name>
<evidence type="ECO:0000259" key="18">
    <source>
        <dbReference type="PROSITE" id="PS51217"/>
    </source>
</evidence>
<feature type="region of interest" description="DNA-binding and helicase activity, interacts with RecC" evidence="15">
    <location>
        <begin position="1"/>
        <end position="851"/>
    </location>
</feature>
<keyword evidence="10 15" id="KW-0238">DNA-binding</keyword>
<comment type="subunit">
    <text evidence="15">Heterotrimer of RecB, RecC and RecD. All subunits contribute to DNA-binding. Interacts with RecA.</text>
</comment>
<dbReference type="GO" id="GO:0009338">
    <property type="term" value="C:exodeoxyribonuclease V complex"/>
    <property type="evidence" value="ECO:0007669"/>
    <property type="project" value="TreeGrafter"/>
</dbReference>
<comment type="miscellaneous">
    <text evidence="15">In the RecBCD complex, RecB has a slow 3'-5' helicase, an exonuclease activity and loads RecA onto ssDNA, RecD has a fast 5'-3' helicase activity, while RecC stimulates the ATPase and processivity of the RecB helicase and contributes to recognition of the Chi site.</text>
</comment>
<evidence type="ECO:0000256" key="13">
    <source>
        <dbReference type="ARBA" id="ARBA00034617"/>
    </source>
</evidence>
<dbReference type="InterPro" id="IPR011604">
    <property type="entry name" value="PDDEXK-like_dom_sf"/>
</dbReference>
<keyword evidence="3 15" id="KW-0547">Nucleotide-binding</keyword>
<evidence type="ECO:0000256" key="1">
    <source>
        <dbReference type="ARBA" id="ARBA00022722"/>
    </source>
</evidence>
<accession>A0A841GCR7</accession>
<dbReference type="PROSITE" id="PS51217">
    <property type="entry name" value="UVRD_HELICASE_CTER"/>
    <property type="match status" value="1"/>
</dbReference>
<dbReference type="GO" id="GO:0003677">
    <property type="term" value="F:DNA binding"/>
    <property type="evidence" value="ECO:0007669"/>
    <property type="project" value="UniProtKB-UniRule"/>
</dbReference>
<dbReference type="CDD" id="cd22352">
    <property type="entry name" value="RecB_C-like"/>
    <property type="match status" value="1"/>
</dbReference>
<dbReference type="InterPro" id="IPR014017">
    <property type="entry name" value="DNA_helicase_UvrD-like_C"/>
</dbReference>
<proteinExistence type="inferred from homology"/>
<feature type="active site" description="For nuclease activity" evidence="15">
    <location>
        <position position="1100"/>
    </location>
</feature>
<comment type="catalytic activity">
    <reaction evidence="15">
        <text>Exonucleolytic cleavage (in the presence of ATP) in either 5'- to 3'- or 3'- to 5'-direction to yield 5'-phosphooligonucleotides.</text>
        <dbReference type="EC" id="3.1.11.5"/>
    </reaction>
</comment>
<dbReference type="InterPro" id="IPR038726">
    <property type="entry name" value="PDDEXK_AddAB-type"/>
</dbReference>
<keyword evidence="9 15" id="KW-0460">Magnesium</keyword>
<comment type="domain">
    <text evidence="15">The N-terminal DNA-binding domain is a ssDNA-dependent ATPase and has ATP-dependent 3'-5' helicase function. This domain interacts with RecC.</text>
</comment>
<keyword evidence="5 15" id="KW-0378">Hydrolase</keyword>
<dbReference type="GO" id="GO:0008854">
    <property type="term" value="F:exodeoxyribonuclease V activity"/>
    <property type="evidence" value="ECO:0007669"/>
    <property type="project" value="UniProtKB-EC"/>
</dbReference>
<sequence length="1198" mass="135329">MSTPLDILTFPLSGLRLIEASAGTGKTYTIAGLYLRLLLGHGTAESGFGAPLPVDRILVVTFTEAATAELRERILKAIRQLRRAIETGETRDKLHRALMESCADHRDLALKQLLTAERQIDEAAIFTIHGFCQRMLTQNAFESGSLFDNEFLTEEQQLRAQTVADFWRQITWQAEVTLAEGLLKHWKGPADLLRDLSAQLALPDITCRVRTTETLAERHQAIVQRLDGLRRTWLQTDLAALQALIADSDLKKQSYRQDYVAKWVETITAWASTPQQGYAFPEKELRRFSTADMAEKSKSGTAPSHPLFRLIDTLLAEPGDIDDIVLAQALTAIRERLQKQKQRKQQLSFDDLLANLARALKSERGQALAEQIRELYPVAMIDEFQDTDPLQYQIFATLYERNPECGFYMIGDPKQAIYAFRGADIFTYMHAKQQVQAHYTLQTNFRSTTELVAGVNALFAQSAAPFIYQHSIPFEAVHANGKEEGFVLLQRPQPALQCCFPLAGQGAVIGGEYQTTMAKAAAAQIHQWLTCAQSQQAMLDGKVVRPNDIAVLVRSGYEARLMQQELSACGIASVYLSNRESVFAQPVAQDIARLMEACLNLQDDMLIRSAMATTLMGWTVTQLAQLNDDETLWEDTVERMRTAAGIWQQRGILPMLRQWLFWYQIPERLLNQTQGERMLTDVLHIGELLQTAANTLNGEHALLRWLLDRCETPNGDTDEQQLRLDSERQRVQIVTIHKSKGLQYGLVLLPFICSYRANAIARYHTDDQGVVWDLSEQDASWERAAEERLAEDLRLLYVALTRGIYVTWLGLADLKITKKGKDDRPAALDYLFADDSATPLTSRLQRWIHQHNRLDEVCEVDPLPYPDIRYQPLAENTPVLQARRFTGTIERNWRVTSYSALTVQHAAAPHSTSAESPSAERPLEERPLIENPPAASADTAEPVIVMAAEPDAPVYDVYHFPKGARAGTFLHSLLEDLDFRSDADTRRQWIEQHLQGVQLCRDWQAEHWFPTLEGWLTQMLHSELFPGLSLAMLAPSQCLSEMEFFLPLSTVSAGALNRCLAAGDPLSARAAPLSFQEVQGMLKGFIDLVFEQDGRFYVVDYKSNYLGDQPQAYTREAMAEAMIEHRYDVQYQLYTLALHRYLKTRIPGYDYDRQFGGVCYLFLRGMTGETGSGVYATKPEKAHIEQLDRLFAGEEVAV</sequence>
<dbReference type="NCBIfam" id="TIGR00609">
    <property type="entry name" value="recB"/>
    <property type="match status" value="1"/>
</dbReference>
<dbReference type="Pfam" id="PF13361">
    <property type="entry name" value="UvrD_C"/>
    <property type="match status" value="1"/>
</dbReference>
<dbReference type="InterPro" id="IPR027417">
    <property type="entry name" value="P-loop_NTPase"/>
</dbReference>
<evidence type="ECO:0000256" key="4">
    <source>
        <dbReference type="ARBA" id="ARBA00022763"/>
    </source>
</evidence>
<keyword evidence="20" id="KW-1185">Reference proteome</keyword>
<evidence type="ECO:0000256" key="3">
    <source>
        <dbReference type="ARBA" id="ARBA00022741"/>
    </source>
</evidence>
<evidence type="ECO:0000313" key="20">
    <source>
        <dbReference type="Proteomes" id="UP000585721"/>
    </source>
</evidence>
<keyword evidence="6 15" id="KW-0347">Helicase</keyword>
<comment type="function">
    <text evidence="15">A helicase/nuclease that prepares dsDNA breaks (DSB) for recombinational DNA repair. Binds to DSBs and unwinds DNA via a highly rapid and processive ATP-dependent bidirectional helicase activity. Unwinds dsDNA until it encounters a Chi (crossover hotspot instigator) sequence from the 3' direction. Cuts ssDNA a few nucleotides 3' to the Chi site. The properties and activities of the enzyme are changed at Chi. The Chi-altered holoenzyme produces a long 3'-ssDNA overhang and facilitates RecA-binding to the ssDNA for homologous DNA recombination and repair. Holoenzyme degrades any linearized DNA that is unable to undergo homologous recombination. In the holoenzyme this subunit contributes ATPase, 3'-5' helicase, exonuclease activity and loads RecA onto ssDNA.</text>
</comment>
<organism evidence="19 20">
    <name type="scientific">Tolumonas osonensis</name>
    <dbReference type="NCBI Taxonomy" id="675874"/>
    <lineage>
        <taxon>Bacteria</taxon>
        <taxon>Pseudomonadati</taxon>
        <taxon>Pseudomonadota</taxon>
        <taxon>Gammaproteobacteria</taxon>
        <taxon>Aeromonadales</taxon>
        <taxon>Aeromonadaceae</taxon>
        <taxon>Tolumonas</taxon>
    </lineage>
</organism>
<keyword evidence="8 15" id="KW-0067">ATP-binding</keyword>
<feature type="region of interest" description="Nuclease activity, interacts with RecD and RecA" evidence="15">
    <location>
        <begin position="892"/>
        <end position="1198"/>
    </location>
</feature>
<comment type="similarity">
    <text evidence="15">Belongs to the helicase family. UvrD subfamily.</text>
</comment>
<dbReference type="GO" id="GO:0043138">
    <property type="term" value="F:3'-5' DNA helicase activity"/>
    <property type="evidence" value="ECO:0007669"/>
    <property type="project" value="UniProtKB-UniRule"/>
</dbReference>
<reference evidence="19 20" key="1">
    <citation type="submission" date="2020-08" db="EMBL/GenBank/DDBJ databases">
        <title>Genomic Encyclopedia of Type Strains, Phase IV (KMG-IV): sequencing the most valuable type-strain genomes for metagenomic binning, comparative biology and taxonomic classification.</title>
        <authorList>
            <person name="Goeker M."/>
        </authorList>
    </citation>
    <scope>NUCLEOTIDE SEQUENCE [LARGE SCALE GENOMIC DNA]</scope>
    <source>
        <strain evidence="19 20">DSM 22975</strain>
    </source>
</reference>
<evidence type="ECO:0000313" key="19">
    <source>
        <dbReference type="EMBL" id="MBB6056944.1"/>
    </source>
</evidence>
<dbReference type="Gene3D" id="1.10.486.10">
    <property type="entry name" value="PCRA, domain 4"/>
    <property type="match status" value="1"/>
</dbReference>
<keyword evidence="7 15" id="KW-0269">Exonuclease</keyword>
<evidence type="ECO:0000256" key="7">
    <source>
        <dbReference type="ARBA" id="ARBA00022839"/>
    </source>
</evidence>
<keyword evidence="2 15" id="KW-0479">Metal-binding</keyword>
<evidence type="ECO:0000256" key="10">
    <source>
        <dbReference type="ARBA" id="ARBA00023125"/>
    </source>
</evidence>
<feature type="binding site" evidence="16">
    <location>
        <begin position="20"/>
        <end position="27"/>
    </location>
    <ligand>
        <name>ATP</name>
        <dbReference type="ChEBI" id="CHEBI:30616"/>
    </ligand>
</feature>
<dbReference type="PANTHER" id="PTHR11070">
    <property type="entry name" value="UVRD / RECB / PCRA DNA HELICASE FAMILY MEMBER"/>
    <property type="match status" value="1"/>
</dbReference>
<dbReference type="EMBL" id="JACHGR010000011">
    <property type="protein sequence ID" value="MBB6056944.1"/>
    <property type="molecule type" value="Genomic_DNA"/>
</dbReference>
<gene>
    <name evidence="15" type="primary">recB</name>
    <name evidence="19" type="ORF">HNR75_002891</name>
</gene>
<feature type="binding site" evidence="15">
    <location>
        <position position="1100"/>
    </location>
    <ligand>
        <name>Mg(2+)</name>
        <dbReference type="ChEBI" id="CHEBI:18420"/>
    </ligand>
</feature>
<evidence type="ECO:0000256" key="8">
    <source>
        <dbReference type="ARBA" id="ARBA00022840"/>
    </source>
</evidence>
<keyword evidence="4 15" id="KW-0227">DNA damage</keyword>
<dbReference type="EC" id="5.6.2.4" evidence="15"/>
<feature type="binding site" evidence="15">
    <location>
        <position position="1087"/>
    </location>
    <ligand>
        <name>Mg(2+)</name>
        <dbReference type="ChEBI" id="CHEBI:18420"/>
    </ligand>
</feature>
<dbReference type="EC" id="3.1.11.5" evidence="15"/>
<dbReference type="GO" id="GO:0005829">
    <property type="term" value="C:cytosol"/>
    <property type="evidence" value="ECO:0007669"/>
    <property type="project" value="TreeGrafter"/>
</dbReference>
<dbReference type="Gene3D" id="1.10.3170.10">
    <property type="entry name" value="Recbcd, chain B, domain 2"/>
    <property type="match status" value="1"/>
</dbReference>
<comment type="caution">
    <text evidence="19">The sequence shown here is derived from an EMBL/GenBank/DDBJ whole genome shotgun (WGS) entry which is preliminary data.</text>
</comment>
<dbReference type="AlphaFoldDB" id="A0A841GCR7"/>
<dbReference type="PROSITE" id="PS51198">
    <property type="entry name" value="UVRD_HELICASE_ATP_BIND"/>
    <property type="match status" value="1"/>
</dbReference>
<evidence type="ECO:0000256" key="2">
    <source>
        <dbReference type="ARBA" id="ARBA00022723"/>
    </source>
</evidence>
<dbReference type="Gene3D" id="3.40.50.300">
    <property type="entry name" value="P-loop containing nucleotide triphosphate hydrolases"/>
    <property type="match status" value="2"/>
</dbReference>
<evidence type="ECO:0000259" key="17">
    <source>
        <dbReference type="PROSITE" id="PS51198"/>
    </source>
</evidence>
<evidence type="ECO:0000256" key="9">
    <source>
        <dbReference type="ARBA" id="ARBA00022842"/>
    </source>
</evidence>
<dbReference type="PANTHER" id="PTHR11070:SF23">
    <property type="entry name" value="RECBCD ENZYME SUBUNIT RECB"/>
    <property type="match status" value="1"/>
</dbReference>
<dbReference type="SUPFAM" id="SSF52540">
    <property type="entry name" value="P-loop containing nucleoside triphosphate hydrolases"/>
    <property type="match status" value="1"/>
</dbReference>
<comment type="domain">
    <text evidence="15">The C-terminal domain has nuclease activity and interacts with RecD. It interacts with RecA, facilitating its loading onto ssDNA.</text>
</comment>
<dbReference type="InterPro" id="IPR000212">
    <property type="entry name" value="DNA_helicase_UvrD/REP"/>
</dbReference>
<dbReference type="GO" id="GO:0000724">
    <property type="term" value="P:double-strand break repair via homologous recombination"/>
    <property type="evidence" value="ECO:0007669"/>
    <property type="project" value="UniProtKB-UniRule"/>
</dbReference>
<dbReference type="GO" id="GO:0000287">
    <property type="term" value="F:magnesium ion binding"/>
    <property type="evidence" value="ECO:0007669"/>
    <property type="project" value="UniProtKB-UniRule"/>
</dbReference>
<comment type="catalytic activity">
    <reaction evidence="13 15">
        <text>Couples ATP hydrolysis with the unwinding of duplex DNA by translocating in the 3'-5' direction.</text>
        <dbReference type="EC" id="5.6.2.4"/>
    </reaction>
</comment>
<keyword evidence="1 15" id="KW-0540">Nuclease</keyword>
<comment type="catalytic activity">
    <reaction evidence="14 15">
        <text>ATP + H2O = ADP + phosphate + H(+)</text>
        <dbReference type="Rhea" id="RHEA:13065"/>
        <dbReference type="ChEBI" id="CHEBI:15377"/>
        <dbReference type="ChEBI" id="CHEBI:15378"/>
        <dbReference type="ChEBI" id="CHEBI:30616"/>
        <dbReference type="ChEBI" id="CHEBI:43474"/>
        <dbReference type="ChEBI" id="CHEBI:456216"/>
        <dbReference type="EC" id="5.6.2.4"/>
    </reaction>
</comment>
<evidence type="ECO:0000256" key="16">
    <source>
        <dbReference type="PROSITE-ProRule" id="PRU00560"/>
    </source>
</evidence>
<dbReference type="InterPro" id="IPR014016">
    <property type="entry name" value="UvrD-like_ATP-bd"/>
</dbReference>
<evidence type="ECO:0000256" key="6">
    <source>
        <dbReference type="ARBA" id="ARBA00022806"/>
    </source>
</evidence>
<dbReference type="InterPro" id="IPR004586">
    <property type="entry name" value="RecB"/>
</dbReference>
<protein>
    <recommendedName>
        <fullName evidence="15">RecBCD enzyme subunit RecB</fullName>
        <ecNumber evidence="15">3.1.11.5</ecNumber>
        <ecNumber evidence="15">5.6.2.4</ecNumber>
    </recommendedName>
    <alternativeName>
        <fullName evidence="15">DNA 3'-5' helicase subunit RecB</fullName>
    </alternativeName>
    <alternativeName>
        <fullName evidence="15">Exonuclease V subunit RecB</fullName>
        <shortName evidence="15">ExoV subunit RecB</shortName>
    </alternativeName>
    <alternativeName>
        <fullName evidence="15">Helicase/nuclease RecBCD subunit RecB</fullName>
    </alternativeName>
</protein>
<dbReference type="Gene3D" id="3.90.320.10">
    <property type="match status" value="1"/>
</dbReference>
<evidence type="ECO:0000256" key="12">
    <source>
        <dbReference type="ARBA" id="ARBA00023235"/>
    </source>
</evidence>
<dbReference type="HAMAP" id="MF_01485">
    <property type="entry name" value="RecB"/>
    <property type="match status" value="1"/>
</dbReference>
<keyword evidence="12 15" id="KW-0413">Isomerase</keyword>
<keyword evidence="11 15" id="KW-0234">DNA repair</keyword>
<feature type="binding site" evidence="15">
    <location>
        <position position="971"/>
    </location>
    <ligand>
        <name>Mg(2+)</name>
        <dbReference type="ChEBI" id="CHEBI:18420"/>
    </ligand>
</feature>
<feature type="domain" description="UvrD-like helicase ATP-binding" evidence="17">
    <location>
        <begin position="1"/>
        <end position="448"/>
    </location>
</feature>
<evidence type="ECO:0000256" key="14">
    <source>
        <dbReference type="ARBA" id="ARBA00048988"/>
    </source>
</evidence>
<dbReference type="Pfam" id="PF12705">
    <property type="entry name" value="PDDEXK_1"/>
    <property type="match status" value="1"/>
</dbReference>
<dbReference type="InterPro" id="IPR011335">
    <property type="entry name" value="Restrct_endonuc-II-like"/>
</dbReference>